<dbReference type="InParanoid" id="A0A2K1KF02"/>
<dbReference type="Gramene" id="Pp3c6_9440V3.1">
    <property type="protein sequence ID" value="PAC:32976273.CDS.1"/>
    <property type="gene ID" value="Pp3c6_9440"/>
</dbReference>
<proteinExistence type="predicted"/>
<reference evidence="1 3" key="1">
    <citation type="journal article" date="2008" name="Science">
        <title>The Physcomitrella genome reveals evolutionary insights into the conquest of land by plants.</title>
        <authorList>
            <person name="Rensing S."/>
            <person name="Lang D."/>
            <person name="Zimmer A."/>
            <person name="Terry A."/>
            <person name="Salamov A."/>
            <person name="Shapiro H."/>
            <person name="Nishiyama T."/>
            <person name="Perroud P.-F."/>
            <person name="Lindquist E."/>
            <person name="Kamisugi Y."/>
            <person name="Tanahashi T."/>
            <person name="Sakakibara K."/>
            <person name="Fujita T."/>
            <person name="Oishi K."/>
            <person name="Shin-I T."/>
            <person name="Kuroki Y."/>
            <person name="Toyoda A."/>
            <person name="Suzuki Y."/>
            <person name="Hashimoto A."/>
            <person name="Yamaguchi K."/>
            <person name="Sugano A."/>
            <person name="Kohara Y."/>
            <person name="Fujiyama A."/>
            <person name="Anterola A."/>
            <person name="Aoki S."/>
            <person name="Ashton N."/>
            <person name="Barbazuk W.B."/>
            <person name="Barker E."/>
            <person name="Bennetzen J."/>
            <person name="Bezanilla M."/>
            <person name="Blankenship R."/>
            <person name="Cho S.H."/>
            <person name="Dutcher S."/>
            <person name="Estelle M."/>
            <person name="Fawcett J.A."/>
            <person name="Gundlach H."/>
            <person name="Hanada K."/>
            <person name="Heyl A."/>
            <person name="Hicks K.A."/>
            <person name="Hugh J."/>
            <person name="Lohr M."/>
            <person name="Mayer K."/>
            <person name="Melkozernov A."/>
            <person name="Murata T."/>
            <person name="Nelson D."/>
            <person name="Pils B."/>
            <person name="Prigge M."/>
            <person name="Reiss B."/>
            <person name="Renner T."/>
            <person name="Rombauts S."/>
            <person name="Rushton P."/>
            <person name="Sanderfoot A."/>
            <person name="Schween G."/>
            <person name="Shiu S.-H."/>
            <person name="Stueber K."/>
            <person name="Theodoulou F.L."/>
            <person name="Tu H."/>
            <person name="Van de Peer Y."/>
            <person name="Verrier P.J."/>
            <person name="Waters E."/>
            <person name="Wood A."/>
            <person name="Yang L."/>
            <person name="Cove D."/>
            <person name="Cuming A."/>
            <person name="Hasebe M."/>
            <person name="Lucas S."/>
            <person name="Mishler D.B."/>
            <person name="Reski R."/>
            <person name="Grigoriev I."/>
            <person name="Quatrano R.S."/>
            <person name="Boore J.L."/>
        </authorList>
    </citation>
    <scope>NUCLEOTIDE SEQUENCE [LARGE SCALE GENOMIC DNA]</scope>
    <source>
        <strain evidence="2 3">cv. Gransden 2004</strain>
    </source>
</reference>
<gene>
    <name evidence="1" type="ORF">PHYPA_008729</name>
</gene>
<dbReference type="EnsemblPlants" id="Pp3c6_9440V3.1">
    <property type="protein sequence ID" value="PAC:32976273.CDS.1"/>
    <property type="gene ID" value="Pp3c6_9440"/>
</dbReference>
<organism evidence="1">
    <name type="scientific">Physcomitrium patens</name>
    <name type="common">Spreading-leaved earth moss</name>
    <name type="synonym">Physcomitrella patens</name>
    <dbReference type="NCBI Taxonomy" id="3218"/>
    <lineage>
        <taxon>Eukaryota</taxon>
        <taxon>Viridiplantae</taxon>
        <taxon>Streptophyta</taxon>
        <taxon>Embryophyta</taxon>
        <taxon>Bryophyta</taxon>
        <taxon>Bryophytina</taxon>
        <taxon>Bryopsida</taxon>
        <taxon>Funariidae</taxon>
        <taxon>Funariales</taxon>
        <taxon>Funariaceae</taxon>
        <taxon>Physcomitrium</taxon>
    </lineage>
</organism>
<sequence>MHYTILIFNHTSVRRTKLWSRAVDERDQSYAQAIDRRFAVVHDIAMYTDFVHIWGGAQPGNVAQSRKETIHLFTTG</sequence>
<evidence type="ECO:0000313" key="2">
    <source>
        <dbReference type="EnsemblPlants" id="PAC:32976273.CDS.1"/>
    </source>
</evidence>
<reference evidence="1 3" key="2">
    <citation type="journal article" date="2018" name="Plant J.">
        <title>The Physcomitrella patens chromosome-scale assembly reveals moss genome structure and evolution.</title>
        <authorList>
            <person name="Lang D."/>
            <person name="Ullrich K.K."/>
            <person name="Murat F."/>
            <person name="Fuchs J."/>
            <person name="Jenkins J."/>
            <person name="Haas F.B."/>
            <person name="Piednoel M."/>
            <person name="Gundlach H."/>
            <person name="Van Bel M."/>
            <person name="Meyberg R."/>
            <person name="Vives C."/>
            <person name="Morata J."/>
            <person name="Symeonidi A."/>
            <person name="Hiss M."/>
            <person name="Muchero W."/>
            <person name="Kamisugi Y."/>
            <person name="Saleh O."/>
            <person name="Blanc G."/>
            <person name="Decker E.L."/>
            <person name="van Gessel N."/>
            <person name="Grimwood J."/>
            <person name="Hayes R.D."/>
            <person name="Graham S.W."/>
            <person name="Gunter L.E."/>
            <person name="McDaniel S.F."/>
            <person name="Hoernstein S.N.W."/>
            <person name="Larsson A."/>
            <person name="Li F.W."/>
            <person name="Perroud P.F."/>
            <person name="Phillips J."/>
            <person name="Ranjan P."/>
            <person name="Rokshar D.S."/>
            <person name="Rothfels C.J."/>
            <person name="Schneider L."/>
            <person name="Shu S."/>
            <person name="Stevenson D.W."/>
            <person name="Thummler F."/>
            <person name="Tillich M."/>
            <person name="Villarreal Aguilar J.C."/>
            <person name="Widiez T."/>
            <person name="Wong G.K."/>
            <person name="Wymore A."/>
            <person name="Zhang Y."/>
            <person name="Zimmer A.D."/>
            <person name="Quatrano R.S."/>
            <person name="Mayer K.F.X."/>
            <person name="Goodstein D."/>
            <person name="Casacuberta J.M."/>
            <person name="Vandepoele K."/>
            <person name="Reski R."/>
            <person name="Cuming A.C."/>
            <person name="Tuskan G.A."/>
            <person name="Maumus F."/>
            <person name="Salse J."/>
            <person name="Schmutz J."/>
            <person name="Rensing S.A."/>
        </authorList>
    </citation>
    <scope>NUCLEOTIDE SEQUENCE [LARGE SCALE GENOMIC DNA]</scope>
    <source>
        <strain evidence="2 3">cv. Gransden 2004</strain>
    </source>
</reference>
<dbReference type="EMBL" id="ABEU02000006">
    <property type="protein sequence ID" value="PNR52355.1"/>
    <property type="molecule type" value="Genomic_DNA"/>
</dbReference>
<reference evidence="2" key="3">
    <citation type="submission" date="2020-12" db="UniProtKB">
        <authorList>
            <consortium name="EnsemblPlants"/>
        </authorList>
    </citation>
    <scope>IDENTIFICATION</scope>
</reference>
<keyword evidence="3" id="KW-1185">Reference proteome</keyword>
<name>A0A2K1KF02_PHYPA</name>
<protein>
    <submittedName>
        <fullName evidence="1 2">Uncharacterized protein</fullName>
    </submittedName>
</protein>
<evidence type="ECO:0000313" key="1">
    <source>
        <dbReference type="EMBL" id="PNR52355.1"/>
    </source>
</evidence>
<evidence type="ECO:0000313" key="3">
    <source>
        <dbReference type="Proteomes" id="UP000006727"/>
    </source>
</evidence>
<dbReference type="Proteomes" id="UP000006727">
    <property type="component" value="Chromosome 6"/>
</dbReference>
<accession>A0A2K1KF02</accession>
<dbReference type="AlphaFoldDB" id="A0A2K1KF02"/>